<accession>A0AAV4CSD8</accession>
<evidence type="ECO:0000313" key="1">
    <source>
        <dbReference type="EMBL" id="GFO34843.1"/>
    </source>
</evidence>
<dbReference type="EMBL" id="BLXT01006948">
    <property type="protein sequence ID" value="GFO34843.1"/>
    <property type="molecule type" value="Genomic_DNA"/>
</dbReference>
<comment type="caution">
    <text evidence="1">The sequence shown here is derived from an EMBL/GenBank/DDBJ whole genome shotgun (WGS) entry which is preliminary data.</text>
</comment>
<gene>
    <name evidence="1" type="ORF">PoB_006134800</name>
</gene>
<dbReference type="AlphaFoldDB" id="A0AAV4CSD8"/>
<name>A0AAV4CSD8_9GAST</name>
<keyword evidence="2" id="KW-1185">Reference proteome</keyword>
<proteinExistence type="predicted"/>
<evidence type="ECO:0000313" key="2">
    <source>
        <dbReference type="Proteomes" id="UP000735302"/>
    </source>
</evidence>
<reference evidence="1 2" key="1">
    <citation type="journal article" date="2021" name="Elife">
        <title>Chloroplast acquisition without the gene transfer in kleptoplastic sea slugs, Plakobranchus ocellatus.</title>
        <authorList>
            <person name="Maeda T."/>
            <person name="Takahashi S."/>
            <person name="Yoshida T."/>
            <person name="Shimamura S."/>
            <person name="Takaki Y."/>
            <person name="Nagai Y."/>
            <person name="Toyoda A."/>
            <person name="Suzuki Y."/>
            <person name="Arimoto A."/>
            <person name="Ishii H."/>
            <person name="Satoh N."/>
            <person name="Nishiyama T."/>
            <person name="Hasebe M."/>
            <person name="Maruyama T."/>
            <person name="Minagawa J."/>
            <person name="Obokata J."/>
            <person name="Shigenobu S."/>
        </authorList>
    </citation>
    <scope>NUCLEOTIDE SEQUENCE [LARGE SCALE GENOMIC DNA]</scope>
</reference>
<organism evidence="1 2">
    <name type="scientific">Plakobranchus ocellatus</name>
    <dbReference type="NCBI Taxonomy" id="259542"/>
    <lineage>
        <taxon>Eukaryota</taxon>
        <taxon>Metazoa</taxon>
        <taxon>Spiralia</taxon>
        <taxon>Lophotrochozoa</taxon>
        <taxon>Mollusca</taxon>
        <taxon>Gastropoda</taxon>
        <taxon>Heterobranchia</taxon>
        <taxon>Euthyneura</taxon>
        <taxon>Panpulmonata</taxon>
        <taxon>Sacoglossa</taxon>
        <taxon>Placobranchoidea</taxon>
        <taxon>Plakobranchidae</taxon>
        <taxon>Plakobranchus</taxon>
    </lineage>
</organism>
<protein>
    <submittedName>
        <fullName evidence="1">Uncharacterized protein</fullName>
    </submittedName>
</protein>
<sequence length="70" mass="7748">MGASSVSTTTSTTTTKRSIRISTTYRLSIKKTRQDHYNNIALTVQGPTNRLQSLVCNTNGLALLYGQRRT</sequence>
<dbReference type="Proteomes" id="UP000735302">
    <property type="component" value="Unassembled WGS sequence"/>
</dbReference>